<evidence type="ECO:0000313" key="3">
    <source>
        <dbReference type="EMBL" id="OQR66300.1"/>
    </source>
</evidence>
<keyword evidence="2" id="KW-1133">Transmembrane helix</keyword>
<comment type="caution">
    <text evidence="3">The sequence shown here is derived from an EMBL/GenBank/DDBJ whole genome shotgun (WGS) entry which is preliminary data.</text>
</comment>
<feature type="compositionally biased region" description="Basic residues" evidence="1">
    <location>
        <begin position="37"/>
        <end position="52"/>
    </location>
</feature>
<reference evidence="3 4" key="1">
    <citation type="journal article" date="2017" name="Gigascience">
        <title>Draft genome of the honey bee ectoparasitic mite, Tropilaelaps mercedesae, is shaped by the parasitic life history.</title>
        <authorList>
            <person name="Dong X."/>
            <person name="Armstrong S.D."/>
            <person name="Xia D."/>
            <person name="Makepeace B.L."/>
            <person name="Darby A.C."/>
            <person name="Kadowaki T."/>
        </authorList>
    </citation>
    <scope>NUCLEOTIDE SEQUENCE [LARGE SCALE GENOMIC DNA]</scope>
    <source>
        <strain evidence="3">Wuxi-XJTLU</strain>
    </source>
</reference>
<dbReference type="Proteomes" id="UP000192247">
    <property type="component" value="Unassembled WGS sequence"/>
</dbReference>
<name>A0A1V9WYH2_9ACAR</name>
<evidence type="ECO:0000256" key="2">
    <source>
        <dbReference type="SAM" id="Phobius"/>
    </source>
</evidence>
<evidence type="ECO:0000313" key="4">
    <source>
        <dbReference type="Proteomes" id="UP000192247"/>
    </source>
</evidence>
<sequence length="221" mass="24430">MAAAKDDNIADEIPPAATSLKCHPTQDSPPAVDDISHKRRSSVTRERRTRKRRDAEGLNVKTYKNVGIDCSLESVSDPPRKVCARSTRQAWCFDASLQQAGFYIDGYGIIPDPTTVAEKIRKPTPLPRSCALESASPTLRRRFRQTLRGGNVWSEALSSTTERSVEASKTRSSFKPTSSNHKLKCLVLQSGVLIAFALVFFAGYCMGAYVQRKSQAYTQTV</sequence>
<keyword evidence="2" id="KW-0812">Transmembrane</keyword>
<dbReference type="InParanoid" id="A0A1V9WYH2"/>
<accession>A0A1V9WYH2</accession>
<feature type="region of interest" description="Disordered" evidence="1">
    <location>
        <begin position="1"/>
        <end position="56"/>
    </location>
</feature>
<gene>
    <name evidence="3" type="ORF">BIW11_02376</name>
</gene>
<keyword evidence="4" id="KW-1185">Reference proteome</keyword>
<proteinExistence type="predicted"/>
<feature type="transmembrane region" description="Helical" evidence="2">
    <location>
        <begin position="186"/>
        <end position="210"/>
    </location>
</feature>
<dbReference type="AlphaFoldDB" id="A0A1V9WYH2"/>
<evidence type="ECO:0000256" key="1">
    <source>
        <dbReference type="SAM" id="MobiDB-lite"/>
    </source>
</evidence>
<organism evidence="3 4">
    <name type="scientific">Tropilaelaps mercedesae</name>
    <dbReference type="NCBI Taxonomy" id="418985"/>
    <lineage>
        <taxon>Eukaryota</taxon>
        <taxon>Metazoa</taxon>
        <taxon>Ecdysozoa</taxon>
        <taxon>Arthropoda</taxon>
        <taxon>Chelicerata</taxon>
        <taxon>Arachnida</taxon>
        <taxon>Acari</taxon>
        <taxon>Parasitiformes</taxon>
        <taxon>Mesostigmata</taxon>
        <taxon>Gamasina</taxon>
        <taxon>Dermanyssoidea</taxon>
        <taxon>Laelapidae</taxon>
        <taxon>Tropilaelaps</taxon>
    </lineage>
</organism>
<dbReference type="OrthoDB" id="10556610at2759"/>
<protein>
    <submittedName>
        <fullName evidence="3">Uncharacterized protein</fullName>
    </submittedName>
</protein>
<dbReference type="EMBL" id="MNPL01033032">
    <property type="protein sequence ID" value="OQR66300.1"/>
    <property type="molecule type" value="Genomic_DNA"/>
</dbReference>
<keyword evidence="2" id="KW-0472">Membrane</keyword>